<proteinExistence type="predicted"/>
<reference evidence="1" key="1">
    <citation type="journal article" date="2020" name="Stud. Mycol.">
        <title>101 Dothideomycetes genomes: a test case for predicting lifestyles and emergence of pathogens.</title>
        <authorList>
            <person name="Haridas S."/>
            <person name="Albert R."/>
            <person name="Binder M."/>
            <person name="Bloem J."/>
            <person name="Labutti K."/>
            <person name="Salamov A."/>
            <person name="Andreopoulos B."/>
            <person name="Baker S."/>
            <person name="Barry K."/>
            <person name="Bills G."/>
            <person name="Bluhm B."/>
            <person name="Cannon C."/>
            <person name="Castanera R."/>
            <person name="Culley D."/>
            <person name="Daum C."/>
            <person name="Ezra D."/>
            <person name="Gonzalez J."/>
            <person name="Henrissat B."/>
            <person name="Kuo A."/>
            <person name="Liang C."/>
            <person name="Lipzen A."/>
            <person name="Lutzoni F."/>
            <person name="Magnuson J."/>
            <person name="Mondo S."/>
            <person name="Nolan M."/>
            <person name="Ohm R."/>
            <person name="Pangilinan J."/>
            <person name="Park H.-J."/>
            <person name="Ramirez L."/>
            <person name="Alfaro M."/>
            <person name="Sun H."/>
            <person name="Tritt A."/>
            <person name="Yoshinaga Y."/>
            <person name="Zwiers L.-H."/>
            <person name="Turgeon B."/>
            <person name="Goodwin S."/>
            <person name="Spatafora J."/>
            <person name="Crous P."/>
            <person name="Grigoriev I."/>
        </authorList>
    </citation>
    <scope>NUCLEOTIDE SEQUENCE</scope>
    <source>
        <strain evidence="1">ATCC 200398</strain>
    </source>
</reference>
<dbReference type="Proteomes" id="UP000799755">
    <property type="component" value="Unassembled WGS sequence"/>
</dbReference>
<evidence type="ECO:0000313" key="2">
    <source>
        <dbReference type="Proteomes" id="UP000799755"/>
    </source>
</evidence>
<feature type="non-terminal residue" evidence="1">
    <location>
        <position position="1"/>
    </location>
</feature>
<comment type="caution">
    <text evidence="1">The sequence shown here is derived from an EMBL/GenBank/DDBJ whole genome shotgun (WGS) entry which is preliminary data.</text>
</comment>
<sequence>KIKIYCAKVEKPIVLVIVVVVVVLLSWSAGAGLSLGRELQSLRAFPSKTNNKINSAEVESCVVGHGCCCGCWVRWWSAGGALVAGAAMKIKIHRAVRVAAKHHHICGAMVKSSDLGQKEERKGGRIQRDAQSRRTRPDPQQSQGDRL</sequence>
<protein>
    <submittedName>
        <fullName evidence="1">Uncharacterized protein</fullName>
    </submittedName>
</protein>
<accession>A0ACB6Q851</accession>
<organism evidence="1 2">
    <name type="scientific">Lindgomyces ingoldianus</name>
    <dbReference type="NCBI Taxonomy" id="673940"/>
    <lineage>
        <taxon>Eukaryota</taxon>
        <taxon>Fungi</taxon>
        <taxon>Dikarya</taxon>
        <taxon>Ascomycota</taxon>
        <taxon>Pezizomycotina</taxon>
        <taxon>Dothideomycetes</taxon>
        <taxon>Pleosporomycetidae</taxon>
        <taxon>Pleosporales</taxon>
        <taxon>Lindgomycetaceae</taxon>
        <taxon>Lindgomyces</taxon>
    </lineage>
</organism>
<dbReference type="EMBL" id="MU003554">
    <property type="protein sequence ID" value="KAF2463044.1"/>
    <property type="molecule type" value="Genomic_DNA"/>
</dbReference>
<evidence type="ECO:0000313" key="1">
    <source>
        <dbReference type="EMBL" id="KAF2463044.1"/>
    </source>
</evidence>
<gene>
    <name evidence="1" type="ORF">BDR25DRAFT_363128</name>
</gene>
<keyword evidence="2" id="KW-1185">Reference proteome</keyword>
<name>A0ACB6Q851_9PLEO</name>